<name>A0A2M7T986_9ACTN</name>
<evidence type="ECO:0000313" key="2">
    <source>
        <dbReference type="EMBL" id="PIZ40900.1"/>
    </source>
</evidence>
<dbReference type="EMBL" id="PFNG01000076">
    <property type="protein sequence ID" value="PIZ40900.1"/>
    <property type="molecule type" value="Genomic_DNA"/>
</dbReference>
<reference evidence="3" key="1">
    <citation type="submission" date="2017-09" db="EMBL/GenBank/DDBJ databases">
        <title>Depth-based differentiation of microbial function through sediment-hosted aquifers and enrichment of novel symbionts in the deep terrestrial subsurface.</title>
        <authorList>
            <person name="Probst A.J."/>
            <person name="Ladd B."/>
            <person name="Jarett J.K."/>
            <person name="Geller-Mcgrath D.E."/>
            <person name="Sieber C.M.K."/>
            <person name="Emerson J.B."/>
            <person name="Anantharaman K."/>
            <person name="Thomas B.C."/>
            <person name="Malmstrom R."/>
            <person name="Stieglmeier M."/>
            <person name="Klingl A."/>
            <person name="Woyke T."/>
            <person name="Ryan C.M."/>
            <person name="Banfield J.F."/>
        </authorList>
    </citation>
    <scope>NUCLEOTIDE SEQUENCE [LARGE SCALE GENOMIC DNA]</scope>
</reference>
<comment type="caution">
    <text evidence="2">The sequence shown here is derived from an EMBL/GenBank/DDBJ whole genome shotgun (WGS) entry which is preliminary data.</text>
</comment>
<feature type="region of interest" description="Disordered" evidence="1">
    <location>
        <begin position="1"/>
        <end position="29"/>
    </location>
</feature>
<protein>
    <submittedName>
        <fullName evidence="2">TIGR03986 family CRISPR-associated RAMP protein</fullName>
    </submittedName>
</protein>
<sequence>MAQQQNYNVRDGQKQRGPQQHNRRDEERCGPIRAPYNFVPLSKMVVFAERSASISHDVPFSDAICGTIECELVTTSRVYIRNGGNWSHEQILNNKDAQSFFKIDRDYVIPGTSIKGPIRNVIEIISFGRMKGKVDDRRYSVRDLTKDNKGLYVDRIIKASPKAAWLTQDKVSREWFLTPCDFIRVEQNDLIAYQKEQDRRVPNIKAKQNAKSKYAQWEGSRIVTFNYSTNSGTQNQRTDGVGTKRAVDIGSGSEQGTIVFTGQPADHEFSVSLDSLPGNVRIPDNLEKKIYHRPNKKSGKNELVCKGVMLSSDKRVLLELSTNGRFREAVETLFERSYNERKKYVKHLEFIFYNEGKRAQIENLEKIKEEFEFIHSKNGETNKPNDEWEYWQKQLKKGEKVPVFYVGDSARPKSIGLAYMYRLPYEHTVLDAIGHTSECHVMPYPDLSDAIFGFIGENDGLKGRVYISAAIADPSTVKEAGLEYTVLGGPKPTYYPNYIDQTSPVRTYKTFMDSDCRIRGWKRYPARKHDVTIKPRPEKDRVATRFIPIERDARFTFSVNVHNLRPFELGTLIWALTWGGRENLRHSIGMGKPFGYGQAKITITSTQLFDVKAIRENEIPRVPESDLGSLAQAGMLAFEDYMNQKVKLTNGDAPDWIDTPQLVQLMAMADPECQPSLGKTDQPGGDNQKRKLQFMSIGKGTSSNEFLKAKDSKCRLEPHAWFDGMQDDERFKSLKPDDCIGFLESGNGRFAADLSGDNEAATVGVQSDMPKSVLDKFNAIKRQNSKDKFFEFFQSLKEQDIVELERIDLSAVSSVLNIGVVDEFDASDIMPAVKATVAKLMLSYISPNKKWDSNKKARYEKLKAIAGV</sequence>
<proteinExistence type="predicted"/>
<dbReference type="AlphaFoldDB" id="A0A2M7T986"/>
<dbReference type="RefSeq" id="WP_286679300.1">
    <property type="nucleotide sequence ID" value="NZ_MNXI01000142.1"/>
</dbReference>
<evidence type="ECO:0000256" key="1">
    <source>
        <dbReference type="SAM" id="MobiDB-lite"/>
    </source>
</evidence>
<dbReference type="InterPro" id="IPR023825">
    <property type="entry name" value="CRISPR-assoc_RAMP_BGP1436"/>
</dbReference>
<dbReference type="NCBIfam" id="TIGR03986">
    <property type="entry name" value="TIGR03986 family CRISPR-associated RAMP protein"/>
    <property type="match status" value="1"/>
</dbReference>
<accession>A0A2M7T986</accession>
<dbReference type="Proteomes" id="UP000230956">
    <property type="component" value="Unassembled WGS sequence"/>
</dbReference>
<gene>
    <name evidence="2" type="ORF">COY37_03160</name>
</gene>
<evidence type="ECO:0000313" key="3">
    <source>
        <dbReference type="Proteomes" id="UP000230956"/>
    </source>
</evidence>
<organism evidence="2 3">
    <name type="scientific">Candidatus Aquicultor secundus</name>
    <dbReference type="NCBI Taxonomy" id="1973895"/>
    <lineage>
        <taxon>Bacteria</taxon>
        <taxon>Bacillati</taxon>
        <taxon>Actinomycetota</taxon>
        <taxon>Candidatus Aquicultoria</taxon>
        <taxon>Candidatus Aquicultorales</taxon>
        <taxon>Candidatus Aquicultoraceae</taxon>
        <taxon>Candidatus Aquicultor</taxon>
    </lineage>
</organism>